<dbReference type="SUPFAM" id="SSF52266">
    <property type="entry name" value="SGNH hydrolase"/>
    <property type="match status" value="1"/>
</dbReference>
<comment type="subcellular location">
    <subcellularLocation>
        <location evidence="1">Cell membrane</location>
        <topology evidence="1">Multi-pass membrane protein</topology>
    </subcellularLocation>
</comment>
<dbReference type="EMBL" id="AZEI01000001">
    <property type="protein sequence ID" value="KRL18947.1"/>
    <property type="molecule type" value="Genomic_DNA"/>
</dbReference>
<evidence type="ECO:0000313" key="10">
    <source>
        <dbReference type="EMBL" id="KRL18947.1"/>
    </source>
</evidence>
<keyword evidence="4 8" id="KW-0812">Transmembrane</keyword>
<feature type="transmembrane region" description="Helical" evidence="8">
    <location>
        <begin position="405"/>
        <end position="424"/>
    </location>
</feature>
<dbReference type="Gene3D" id="3.40.50.1110">
    <property type="entry name" value="SGNH hydrolase"/>
    <property type="match status" value="1"/>
</dbReference>
<evidence type="ECO:0000256" key="2">
    <source>
        <dbReference type="ARBA" id="ARBA00022475"/>
    </source>
</evidence>
<feature type="domain" description="Acyltransferase 3" evidence="9">
    <location>
        <begin position="34"/>
        <end position="367"/>
    </location>
</feature>
<sequence>MNNHLIKDKTGKISMQQAQTQKKGKRLKNSRYISGFDGIRALAVVGVIIYHLLPYKLQGGYLGVPIFFVVSGYLITDLLLQEWEQNGRIDFWGFYARRLKRLYPALVFMLVGTGTYITLFQRSLLTNLRSIITTNMLYLYNWWEVGHGQSYFDRFNGESPFTHLWSLSIEGQYYLIWPLILIALVLIIRKRRTIAWVLFGFAAFSAVLMGVLYTGPNTLNRVYYGTDTRMFTIIFGAMLAVVWPSTHLRKNVNSRSRWTLNIIGIIAFTVMVYLYFELAGQNTFTYRGGMFLMAIASTALIAACAHPGSDVNRWLTNPVFSWIGTRSYGIYLYQFPVMIFYEMRVNDIAAHPLMHATIEIVLIMIISELSYRYIEAPLRHYRYRNLGRSIYEFFQRDSAYGLKRLWLIPALILIGISVYGSAIAPTKDAKNVLQENILQNQSSASVHNKKALAKQKQAKKVADNKKRMKKLLKKKLTPTQYRTAKKYGLTKREYLTVHQQPLTAIGDSIMADNSKDLQTVFHQAYVSAAVGRQIWQAGDVLKALKKKGELAPNVLVNLGTNSPMTPAQIDSVVKAIGKGHKIFWVNCHVPTRNWETEVNRTIQGASKKYANFYVINWHKYSYNRNDWFWSDNVHPNPRGNVHYTRLVAKQMSQHLSIK</sequence>
<dbReference type="PANTHER" id="PTHR23028:SF53">
    <property type="entry name" value="ACYL_TRANSF_3 DOMAIN-CONTAINING PROTEIN"/>
    <property type="match status" value="1"/>
</dbReference>
<feature type="transmembrane region" description="Helical" evidence="8">
    <location>
        <begin position="171"/>
        <end position="188"/>
    </location>
</feature>
<keyword evidence="11" id="KW-1185">Reference proteome</keyword>
<evidence type="ECO:0000256" key="4">
    <source>
        <dbReference type="ARBA" id="ARBA00022692"/>
    </source>
</evidence>
<gene>
    <name evidence="10" type="ORF">FD12_GL001870</name>
</gene>
<dbReference type="PANTHER" id="PTHR23028">
    <property type="entry name" value="ACETYLTRANSFERASE"/>
    <property type="match status" value="1"/>
</dbReference>
<keyword evidence="7 10" id="KW-0012">Acyltransferase</keyword>
<feature type="transmembrane region" description="Helical" evidence="8">
    <location>
        <begin position="228"/>
        <end position="246"/>
    </location>
</feature>
<evidence type="ECO:0000256" key="6">
    <source>
        <dbReference type="ARBA" id="ARBA00023136"/>
    </source>
</evidence>
<feature type="transmembrane region" description="Helical" evidence="8">
    <location>
        <begin position="32"/>
        <end position="53"/>
    </location>
</feature>
<accession>A0ABR5PGX9</accession>
<evidence type="ECO:0000256" key="5">
    <source>
        <dbReference type="ARBA" id="ARBA00022989"/>
    </source>
</evidence>
<organism evidence="10 11">
    <name type="scientific">Lentilactobacillus rapi DSM 19907 = JCM 15042</name>
    <dbReference type="NCBI Taxonomy" id="1423795"/>
    <lineage>
        <taxon>Bacteria</taxon>
        <taxon>Bacillati</taxon>
        <taxon>Bacillota</taxon>
        <taxon>Bacilli</taxon>
        <taxon>Lactobacillales</taxon>
        <taxon>Lactobacillaceae</taxon>
        <taxon>Lentilactobacillus</taxon>
    </lineage>
</organism>
<feature type="transmembrane region" description="Helical" evidence="8">
    <location>
        <begin position="288"/>
        <end position="307"/>
    </location>
</feature>
<reference evidence="10 11" key="1">
    <citation type="journal article" date="2015" name="Genome Announc.">
        <title>Expanding the biotechnology potential of lactobacilli through comparative genomics of 213 strains and associated genera.</title>
        <authorList>
            <person name="Sun Z."/>
            <person name="Harris H.M."/>
            <person name="McCann A."/>
            <person name="Guo C."/>
            <person name="Argimon S."/>
            <person name="Zhang W."/>
            <person name="Yang X."/>
            <person name="Jeffery I.B."/>
            <person name="Cooney J.C."/>
            <person name="Kagawa T.F."/>
            <person name="Liu W."/>
            <person name="Song Y."/>
            <person name="Salvetti E."/>
            <person name="Wrobel A."/>
            <person name="Rasinkangas P."/>
            <person name="Parkhill J."/>
            <person name="Rea M.C."/>
            <person name="O'Sullivan O."/>
            <person name="Ritari J."/>
            <person name="Douillard F.P."/>
            <person name="Paul Ross R."/>
            <person name="Yang R."/>
            <person name="Briner A.E."/>
            <person name="Felis G.E."/>
            <person name="de Vos W.M."/>
            <person name="Barrangou R."/>
            <person name="Klaenhammer T.R."/>
            <person name="Caufield P.W."/>
            <person name="Cui Y."/>
            <person name="Zhang H."/>
            <person name="O'Toole P.W."/>
        </authorList>
    </citation>
    <scope>NUCLEOTIDE SEQUENCE [LARGE SCALE GENOMIC DNA]</scope>
    <source>
        <strain evidence="10 11">DSM 19907</strain>
    </source>
</reference>
<dbReference type="InterPro" id="IPR036514">
    <property type="entry name" value="SGNH_hydro_sf"/>
</dbReference>
<keyword evidence="5 8" id="KW-1133">Transmembrane helix</keyword>
<feature type="transmembrane region" description="Helical" evidence="8">
    <location>
        <begin position="353"/>
        <end position="374"/>
    </location>
</feature>
<evidence type="ECO:0000313" key="11">
    <source>
        <dbReference type="Proteomes" id="UP000051977"/>
    </source>
</evidence>
<dbReference type="InterPro" id="IPR002656">
    <property type="entry name" value="Acyl_transf_3_dom"/>
</dbReference>
<keyword evidence="2" id="KW-1003">Cell membrane</keyword>
<protein>
    <submittedName>
        <fullName evidence="10">Acyltransferase</fullName>
    </submittedName>
</protein>
<feature type="transmembrane region" description="Helical" evidence="8">
    <location>
        <begin position="59"/>
        <end position="80"/>
    </location>
</feature>
<feature type="transmembrane region" description="Helical" evidence="8">
    <location>
        <begin position="258"/>
        <end position="276"/>
    </location>
</feature>
<evidence type="ECO:0000256" key="7">
    <source>
        <dbReference type="ARBA" id="ARBA00023315"/>
    </source>
</evidence>
<comment type="caution">
    <text evidence="10">The sequence shown here is derived from an EMBL/GenBank/DDBJ whole genome shotgun (WGS) entry which is preliminary data.</text>
</comment>
<feature type="transmembrane region" description="Helical" evidence="8">
    <location>
        <begin position="195"/>
        <end position="216"/>
    </location>
</feature>
<feature type="transmembrane region" description="Helical" evidence="8">
    <location>
        <begin position="319"/>
        <end position="341"/>
    </location>
</feature>
<evidence type="ECO:0000256" key="1">
    <source>
        <dbReference type="ARBA" id="ARBA00004651"/>
    </source>
</evidence>
<evidence type="ECO:0000256" key="3">
    <source>
        <dbReference type="ARBA" id="ARBA00022679"/>
    </source>
</evidence>
<evidence type="ECO:0000259" key="9">
    <source>
        <dbReference type="Pfam" id="PF01757"/>
    </source>
</evidence>
<keyword evidence="6 8" id="KW-0472">Membrane</keyword>
<feature type="transmembrane region" description="Helical" evidence="8">
    <location>
        <begin position="101"/>
        <end position="120"/>
    </location>
</feature>
<proteinExistence type="predicted"/>
<evidence type="ECO:0000256" key="8">
    <source>
        <dbReference type="SAM" id="Phobius"/>
    </source>
</evidence>
<keyword evidence="3" id="KW-0808">Transferase</keyword>
<dbReference type="GO" id="GO:0016746">
    <property type="term" value="F:acyltransferase activity"/>
    <property type="evidence" value="ECO:0007669"/>
    <property type="project" value="UniProtKB-KW"/>
</dbReference>
<dbReference type="InterPro" id="IPR050879">
    <property type="entry name" value="Acyltransferase_3"/>
</dbReference>
<name>A0ABR5PGX9_9LACO</name>
<dbReference type="Pfam" id="PF01757">
    <property type="entry name" value="Acyl_transf_3"/>
    <property type="match status" value="1"/>
</dbReference>
<dbReference type="Proteomes" id="UP000051977">
    <property type="component" value="Unassembled WGS sequence"/>
</dbReference>
<dbReference type="CDD" id="cd01840">
    <property type="entry name" value="SGNH_hydrolase_yrhL_like"/>
    <property type="match status" value="1"/>
</dbReference>